<evidence type="ECO:0000313" key="2">
    <source>
        <dbReference type="Proteomes" id="UP000679749"/>
    </source>
</evidence>
<dbReference type="Pfam" id="PF11514">
    <property type="entry name" value="DUF3219"/>
    <property type="match status" value="1"/>
</dbReference>
<dbReference type="SUPFAM" id="SSF159173">
    <property type="entry name" value="YkvR-like"/>
    <property type="match status" value="1"/>
</dbReference>
<dbReference type="InterPro" id="IPR021596">
    <property type="entry name" value="DUF3219"/>
</dbReference>
<name>A0A942YWN8_9BACI</name>
<sequence length="94" mass="10847">MVNEIILNDTSIRVEKYNEEIENGLHKIDIEFKVMSEEYHDTTVLLYEGSFDVKVPETGLVFRGTIQQYSTSITNLYEKGQVGIFTLTLLELKN</sequence>
<comment type="caution">
    <text evidence="1">The sequence shown here is derived from an EMBL/GenBank/DDBJ whole genome shotgun (WGS) entry which is preliminary data.</text>
</comment>
<dbReference type="RefSeq" id="WP_213119740.1">
    <property type="nucleotide sequence ID" value="NZ_JAGYPF010000004.1"/>
</dbReference>
<dbReference type="AlphaFoldDB" id="A0A942YWN8"/>
<evidence type="ECO:0000313" key="1">
    <source>
        <dbReference type="EMBL" id="MBS4215264.1"/>
    </source>
</evidence>
<dbReference type="Proteomes" id="UP000679749">
    <property type="component" value="Unassembled WGS sequence"/>
</dbReference>
<accession>A0A942YWN8</accession>
<organism evidence="1 2">
    <name type="scientific">Neobacillus rhizophilus</name>
    <dbReference type="NCBI Taxonomy" id="2833579"/>
    <lineage>
        <taxon>Bacteria</taxon>
        <taxon>Bacillati</taxon>
        <taxon>Bacillota</taxon>
        <taxon>Bacilli</taxon>
        <taxon>Bacillales</taxon>
        <taxon>Bacillaceae</taxon>
        <taxon>Neobacillus</taxon>
    </lineage>
</organism>
<keyword evidence="2" id="KW-1185">Reference proteome</keyword>
<dbReference type="InterPro" id="IPR023105">
    <property type="entry name" value="YkvR-like_sf"/>
</dbReference>
<protein>
    <submittedName>
        <fullName evidence="1">DUF3219 family protein</fullName>
    </submittedName>
</protein>
<dbReference type="EMBL" id="JAGYPF010000004">
    <property type="protein sequence ID" value="MBS4215264.1"/>
    <property type="molecule type" value="Genomic_DNA"/>
</dbReference>
<gene>
    <name evidence="1" type="ORF">KHA99_22765</name>
</gene>
<proteinExistence type="predicted"/>
<dbReference type="Gene3D" id="2.40.30.80">
    <property type="entry name" value="YkvR-like"/>
    <property type="match status" value="1"/>
</dbReference>
<reference evidence="1" key="1">
    <citation type="submission" date="2021-05" db="EMBL/GenBank/DDBJ databases">
        <title>Novel Bacillus species.</title>
        <authorList>
            <person name="Liu G."/>
        </authorList>
    </citation>
    <scope>NUCLEOTIDE SEQUENCE</scope>
    <source>
        <strain evidence="1">FJAT-49825</strain>
    </source>
</reference>